<feature type="domain" description="NrtR DNA-binding winged helix" evidence="2">
    <location>
        <begin position="263"/>
        <end position="323"/>
    </location>
</feature>
<dbReference type="Gene3D" id="3.90.79.10">
    <property type="entry name" value="Nucleoside Triphosphate Pyrophosphohydrolase"/>
    <property type="match status" value="1"/>
</dbReference>
<dbReference type="Proteomes" id="UP001151088">
    <property type="component" value="Unassembled WGS sequence"/>
</dbReference>
<accession>A0A9X2PBJ1</accession>
<dbReference type="AlphaFoldDB" id="A0A9X2PBJ1"/>
<organism evidence="3 4">
    <name type="scientific">Ancylobacter mangrovi</name>
    <dbReference type="NCBI Taxonomy" id="2972472"/>
    <lineage>
        <taxon>Bacteria</taxon>
        <taxon>Pseudomonadati</taxon>
        <taxon>Pseudomonadota</taxon>
        <taxon>Alphaproteobacteria</taxon>
        <taxon>Hyphomicrobiales</taxon>
        <taxon>Xanthobacteraceae</taxon>
        <taxon>Ancylobacter</taxon>
    </lineage>
</organism>
<dbReference type="Pfam" id="PF21906">
    <property type="entry name" value="WHD_NrtR"/>
    <property type="match status" value="1"/>
</dbReference>
<name>A0A9X2PBJ1_9HYPH</name>
<dbReference type="InterPro" id="IPR054105">
    <property type="entry name" value="WHD_NrtR"/>
</dbReference>
<reference evidence="3" key="1">
    <citation type="submission" date="2022-08" db="EMBL/GenBank/DDBJ databases">
        <authorList>
            <person name="Li F."/>
        </authorList>
    </citation>
    <scope>NUCLEOTIDE SEQUENCE</scope>
    <source>
        <strain evidence="3">MQZ15Z-1</strain>
    </source>
</reference>
<evidence type="ECO:0000259" key="2">
    <source>
        <dbReference type="Pfam" id="PF21906"/>
    </source>
</evidence>
<feature type="region of interest" description="Disordered" evidence="1">
    <location>
        <begin position="1"/>
        <end position="35"/>
    </location>
</feature>
<dbReference type="SUPFAM" id="SSF55811">
    <property type="entry name" value="Nudix"/>
    <property type="match status" value="1"/>
</dbReference>
<dbReference type="InterPro" id="IPR036390">
    <property type="entry name" value="WH_DNA-bd_sf"/>
</dbReference>
<keyword evidence="4" id="KW-1185">Reference proteome</keyword>
<dbReference type="RefSeq" id="WP_258731321.1">
    <property type="nucleotide sequence ID" value="NZ_JANTHZ010000001.1"/>
</dbReference>
<evidence type="ECO:0000313" key="4">
    <source>
        <dbReference type="Proteomes" id="UP001151088"/>
    </source>
</evidence>
<dbReference type="Gene3D" id="1.10.10.10">
    <property type="entry name" value="Winged helix-like DNA-binding domain superfamily/Winged helix DNA-binding domain"/>
    <property type="match status" value="1"/>
</dbReference>
<evidence type="ECO:0000313" key="3">
    <source>
        <dbReference type="EMBL" id="MCS0494374.1"/>
    </source>
</evidence>
<dbReference type="EMBL" id="JANTHZ010000001">
    <property type="protein sequence ID" value="MCS0494374.1"/>
    <property type="molecule type" value="Genomic_DNA"/>
</dbReference>
<dbReference type="CDD" id="cd18873">
    <property type="entry name" value="NUDIX_NadM_like"/>
    <property type="match status" value="1"/>
</dbReference>
<dbReference type="PIRSF" id="PIRSF019423">
    <property type="entry name" value="NMN_biosyn"/>
    <property type="match status" value="1"/>
</dbReference>
<dbReference type="InterPro" id="IPR011213">
    <property type="entry name" value="NMN_biosyn"/>
</dbReference>
<comment type="caution">
    <text evidence="3">The sequence shown here is derived from an EMBL/GenBank/DDBJ whole genome shotgun (WGS) entry which is preliminary data.</text>
</comment>
<protein>
    <recommendedName>
        <fullName evidence="2">NrtR DNA-binding winged helix domain-containing protein</fullName>
    </recommendedName>
</protein>
<evidence type="ECO:0000256" key="1">
    <source>
        <dbReference type="SAM" id="MobiDB-lite"/>
    </source>
</evidence>
<feature type="compositionally biased region" description="Low complexity" evidence="1">
    <location>
        <begin position="1"/>
        <end position="11"/>
    </location>
</feature>
<proteinExistence type="predicted"/>
<sequence length="345" mass="37944">MAASTLTSPSDDTPRTPAPATSAPDLAAPDGPEPGPAIGLSAVIVAVTGDDPKVLAIRHADGREALPSGPLERGHRTLETGLRSWVERQTLQKLGYVEQLYTFGDRDRGEDGRRALSLAYLALVREARPAGDADAAWQSWYRYFPWEDWRDGRPAVLDALEPGLRAWAAAAANPRMGEMRAERVTLCFGGSGAGHEAGWNEERVLERYELLYEAGLVAEALRERGSARPAPGPSGVEMREDHRRMLALAIARLRGKIKYRPVVFELMAPGFTLLQLQRTVEALAGVRLHKGNFRRLIEQQRLVEETGETTTETGGRPARLVRFRREVLLERPAPGVRLPGGLGRR</sequence>
<dbReference type="InterPro" id="IPR036388">
    <property type="entry name" value="WH-like_DNA-bd_sf"/>
</dbReference>
<dbReference type="SUPFAM" id="SSF46785">
    <property type="entry name" value="Winged helix' DNA-binding domain"/>
    <property type="match status" value="1"/>
</dbReference>
<gene>
    <name evidence="3" type="ORF">NVS89_04640</name>
</gene>
<dbReference type="InterPro" id="IPR015797">
    <property type="entry name" value="NUDIX_hydrolase-like_dom_sf"/>
</dbReference>